<evidence type="ECO:0000256" key="1">
    <source>
        <dbReference type="SAM" id="SignalP"/>
    </source>
</evidence>
<accession>A0A1G7GE87</accession>
<evidence type="ECO:0008006" key="4">
    <source>
        <dbReference type="Google" id="ProtNLM"/>
    </source>
</evidence>
<evidence type="ECO:0000313" key="3">
    <source>
        <dbReference type="Proteomes" id="UP000199412"/>
    </source>
</evidence>
<dbReference type="RefSeq" id="WP_092787657.1">
    <property type="nucleotide sequence ID" value="NZ_FNAP01000014.1"/>
</dbReference>
<dbReference type="EMBL" id="FNAP01000014">
    <property type="protein sequence ID" value="SDE86468.1"/>
    <property type="molecule type" value="Genomic_DNA"/>
</dbReference>
<keyword evidence="3" id="KW-1185">Reference proteome</keyword>
<feature type="chain" id="PRO_5011608893" description="Rap1a immunity protein domain-containing protein" evidence="1">
    <location>
        <begin position="24"/>
        <end position="125"/>
    </location>
</feature>
<proteinExistence type="predicted"/>
<keyword evidence="1" id="KW-0732">Signal</keyword>
<reference evidence="2 3" key="1">
    <citation type="submission" date="2016-10" db="EMBL/GenBank/DDBJ databases">
        <authorList>
            <person name="de Groot N.N."/>
        </authorList>
    </citation>
    <scope>NUCLEOTIDE SEQUENCE [LARGE SCALE GENOMIC DNA]</scope>
    <source>
        <strain evidence="2 3">ATCC 700224</strain>
    </source>
</reference>
<protein>
    <recommendedName>
        <fullName evidence="4">Rap1a immunity protein domain-containing protein</fullName>
    </recommendedName>
</protein>
<name>A0A1G7GE87_9PROT</name>
<dbReference type="Proteomes" id="UP000199412">
    <property type="component" value="Unassembled WGS sequence"/>
</dbReference>
<organism evidence="2 3">
    <name type="scientific">Rhodospira trueperi</name>
    <dbReference type="NCBI Taxonomy" id="69960"/>
    <lineage>
        <taxon>Bacteria</taxon>
        <taxon>Pseudomonadati</taxon>
        <taxon>Pseudomonadota</taxon>
        <taxon>Alphaproteobacteria</taxon>
        <taxon>Rhodospirillales</taxon>
        <taxon>Rhodospirillaceae</taxon>
        <taxon>Rhodospira</taxon>
    </lineage>
</organism>
<dbReference type="OrthoDB" id="9096732at2"/>
<dbReference type="AlphaFoldDB" id="A0A1G7GE87"/>
<sequence>MRQVWRIGIAVSVMLASVTPSNATEQDYTVQEFLFNYQMYGHQEGSFLNSYFYGITEGISWSAAVAHSDFEVDIYCPPDHLAGTNQFYFDILRNYVQANPENKVQPASTLPVVMVRALQAYYPCY</sequence>
<evidence type="ECO:0000313" key="2">
    <source>
        <dbReference type="EMBL" id="SDE86468.1"/>
    </source>
</evidence>
<gene>
    <name evidence="2" type="ORF">SAMN05421720_11460</name>
</gene>
<feature type="signal peptide" evidence="1">
    <location>
        <begin position="1"/>
        <end position="23"/>
    </location>
</feature>